<accession>A0A1W2EQQ1</accession>
<dbReference type="NCBIfam" id="NF045667">
    <property type="entry name" value="MTase_DVU1556"/>
    <property type="match status" value="1"/>
</dbReference>
<dbReference type="GO" id="GO:0008757">
    <property type="term" value="F:S-adenosylmethionine-dependent methyltransferase activity"/>
    <property type="evidence" value="ECO:0007669"/>
    <property type="project" value="InterPro"/>
</dbReference>
<dbReference type="PANTHER" id="PTHR43591">
    <property type="entry name" value="METHYLTRANSFERASE"/>
    <property type="match status" value="1"/>
</dbReference>
<evidence type="ECO:0000313" key="2">
    <source>
        <dbReference type="EMBL" id="SMD11576.1"/>
    </source>
</evidence>
<dbReference type="CDD" id="cd02440">
    <property type="entry name" value="AdoMet_MTases"/>
    <property type="match status" value="1"/>
</dbReference>
<dbReference type="Gene3D" id="3.40.50.150">
    <property type="entry name" value="Vaccinia Virus protein VP39"/>
    <property type="match status" value="1"/>
</dbReference>
<dbReference type="Proteomes" id="UP000192738">
    <property type="component" value="Unassembled WGS sequence"/>
</dbReference>
<dbReference type="Pfam" id="PF08241">
    <property type="entry name" value="Methyltransf_11"/>
    <property type="match status" value="1"/>
</dbReference>
<dbReference type="OrthoDB" id="9772751at2"/>
<dbReference type="STRING" id="112901.SAMN04488500_12730"/>
<sequence length="226" mass="24806">MITDGVIRPGGVVLTKRLLDYCAFPPLAKIVDVGCGTGITVEYLRDVHGLNVVGVDLSEERLRQGRERSADLDLVQAPGEDMPFTDASVDGVLAECSLSVMQDISKALAEFCRILTPGGKLALTDIYVRNVGDTSQVGNMPDSGCISGYLTHGSLTKMLKEKGFKIIAWEDQSDFLREFVACFIMEYGSVEKLWQCLSTRINDRQICEPTPKTTKLGYFLLVAEKS</sequence>
<protein>
    <submittedName>
        <fullName evidence="2">Ubiquinone/menaquinone biosynthesis C-methylase UbiE</fullName>
    </submittedName>
</protein>
<organism evidence="2 3">
    <name type="scientific">Sporomusa malonica</name>
    <dbReference type="NCBI Taxonomy" id="112901"/>
    <lineage>
        <taxon>Bacteria</taxon>
        <taxon>Bacillati</taxon>
        <taxon>Bacillota</taxon>
        <taxon>Negativicutes</taxon>
        <taxon>Selenomonadales</taxon>
        <taxon>Sporomusaceae</taxon>
        <taxon>Sporomusa</taxon>
    </lineage>
</organism>
<dbReference type="RefSeq" id="WP_084578060.1">
    <property type="nucleotide sequence ID" value="NZ_CP155572.1"/>
</dbReference>
<keyword evidence="2" id="KW-0489">Methyltransferase</keyword>
<dbReference type="EMBL" id="FWXI01000027">
    <property type="protein sequence ID" value="SMD11576.1"/>
    <property type="molecule type" value="Genomic_DNA"/>
</dbReference>
<evidence type="ECO:0000259" key="1">
    <source>
        <dbReference type="Pfam" id="PF08241"/>
    </source>
</evidence>
<dbReference type="InterPro" id="IPR013216">
    <property type="entry name" value="Methyltransf_11"/>
</dbReference>
<gene>
    <name evidence="2" type="ORF">SAMN04488500_12730</name>
</gene>
<dbReference type="InterPro" id="IPR029063">
    <property type="entry name" value="SAM-dependent_MTases_sf"/>
</dbReference>
<keyword evidence="2" id="KW-0808">Transferase</keyword>
<dbReference type="GO" id="GO:0032259">
    <property type="term" value="P:methylation"/>
    <property type="evidence" value="ECO:0007669"/>
    <property type="project" value="UniProtKB-KW"/>
</dbReference>
<feature type="domain" description="Methyltransferase type 11" evidence="1">
    <location>
        <begin position="31"/>
        <end position="122"/>
    </location>
</feature>
<name>A0A1W2EQQ1_9FIRM</name>
<keyword evidence="3" id="KW-1185">Reference proteome</keyword>
<reference evidence="2 3" key="1">
    <citation type="submission" date="2017-04" db="EMBL/GenBank/DDBJ databases">
        <authorList>
            <person name="Afonso C.L."/>
            <person name="Miller P.J."/>
            <person name="Scott M.A."/>
            <person name="Spackman E."/>
            <person name="Goraichik I."/>
            <person name="Dimitrov K.M."/>
            <person name="Suarez D.L."/>
            <person name="Swayne D.E."/>
        </authorList>
    </citation>
    <scope>NUCLEOTIDE SEQUENCE [LARGE SCALE GENOMIC DNA]</scope>
    <source>
        <strain evidence="2 3">DSM 5090</strain>
    </source>
</reference>
<dbReference type="SUPFAM" id="SSF53335">
    <property type="entry name" value="S-adenosyl-L-methionine-dependent methyltransferases"/>
    <property type="match status" value="1"/>
</dbReference>
<evidence type="ECO:0000313" key="3">
    <source>
        <dbReference type="Proteomes" id="UP000192738"/>
    </source>
</evidence>
<dbReference type="AlphaFoldDB" id="A0A1W2EQQ1"/>
<keyword evidence="2" id="KW-0830">Ubiquinone</keyword>
<proteinExistence type="predicted"/>